<organism evidence="1 2">
    <name type="scientific">Zophobas morio</name>
    <dbReference type="NCBI Taxonomy" id="2755281"/>
    <lineage>
        <taxon>Eukaryota</taxon>
        <taxon>Metazoa</taxon>
        <taxon>Ecdysozoa</taxon>
        <taxon>Arthropoda</taxon>
        <taxon>Hexapoda</taxon>
        <taxon>Insecta</taxon>
        <taxon>Pterygota</taxon>
        <taxon>Neoptera</taxon>
        <taxon>Endopterygota</taxon>
        <taxon>Coleoptera</taxon>
        <taxon>Polyphaga</taxon>
        <taxon>Cucujiformia</taxon>
        <taxon>Tenebrionidae</taxon>
        <taxon>Zophobas</taxon>
    </lineage>
</organism>
<dbReference type="AlphaFoldDB" id="A0AA38IHI6"/>
<gene>
    <name evidence="1" type="ORF">Zmor_014499</name>
</gene>
<evidence type="ECO:0000313" key="1">
    <source>
        <dbReference type="EMBL" id="KAJ3655366.1"/>
    </source>
</evidence>
<dbReference type="EMBL" id="JALNTZ010000004">
    <property type="protein sequence ID" value="KAJ3655366.1"/>
    <property type="molecule type" value="Genomic_DNA"/>
</dbReference>
<name>A0AA38IHI6_9CUCU</name>
<reference evidence="1" key="1">
    <citation type="journal article" date="2023" name="G3 (Bethesda)">
        <title>Whole genome assemblies of Zophobas morio and Tenebrio molitor.</title>
        <authorList>
            <person name="Kaur S."/>
            <person name="Stinson S.A."/>
            <person name="diCenzo G.C."/>
        </authorList>
    </citation>
    <scope>NUCLEOTIDE SEQUENCE</scope>
    <source>
        <strain evidence="1">QUZm001</strain>
    </source>
</reference>
<dbReference type="Proteomes" id="UP001168821">
    <property type="component" value="Unassembled WGS sequence"/>
</dbReference>
<evidence type="ECO:0000313" key="2">
    <source>
        <dbReference type="Proteomes" id="UP001168821"/>
    </source>
</evidence>
<accession>A0AA38IHI6</accession>
<proteinExistence type="predicted"/>
<protein>
    <submittedName>
        <fullName evidence="1">Uncharacterized protein</fullName>
    </submittedName>
</protein>
<keyword evidence="2" id="KW-1185">Reference proteome</keyword>
<sequence length="106" mass="12082">MESNTQIIMLADFDYLNDLTVIELFLCTTTATYNQATVPPQTSHYLYAVFAGARGSGGKYYPVTLLHPPRDTRHWLPPLKFPLPARHPPHIPCWRHTGIANKQSYE</sequence>
<comment type="caution">
    <text evidence="1">The sequence shown here is derived from an EMBL/GenBank/DDBJ whole genome shotgun (WGS) entry which is preliminary data.</text>
</comment>